<sequence>MSTKYRFRDKYRIELRERDHLPPRVHLTGGGVDVVISLESVTVTQGRAPAKVVQDALAWVAANQADLLKEWMKWHR</sequence>
<dbReference type="RefSeq" id="WP_119368505.1">
    <property type="nucleotide sequence ID" value="NZ_QWLL01000005.1"/>
</dbReference>
<dbReference type="AlphaFoldDB" id="A0A399MEG4"/>
<dbReference type="Proteomes" id="UP000265875">
    <property type="component" value="Unassembled WGS sequence"/>
</dbReference>
<comment type="caution">
    <text evidence="1">The sequence shown here is derived from an EMBL/GenBank/DDBJ whole genome shotgun (WGS) entry which is preliminary data.</text>
</comment>
<dbReference type="InterPro" id="IPR025427">
    <property type="entry name" value="DUF4160"/>
</dbReference>
<evidence type="ECO:0000313" key="2">
    <source>
        <dbReference type="Proteomes" id="UP000265875"/>
    </source>
</evidence>
<gene>
    <name evidence="1" type="ORF">D0894_01215</name>
</gene>
<dbReference type="Pfam" id="PF13711">
    <property type="entry name" value="DUF4160"/>
    <property type="match status" value="1"/>
</dbReference>
<dbReference type="EMBL" id="QWLL01000005">
    <property type="protein sequence ID" value="RII80223.1"/>
    <property type="molecule type" value="Genomic_DNA"/>
</dbReference>
<accession>A0A399MEG4</accession>
<protein>
    <submittedName>
        <fullName evidence="1">DUF4160 domain-containing protein</fullName>
    </submittedName>
</protein>
<reference evidence="1 2" key="1">
    <citation type="submission" date="2018-08" db="EMBL/GenBank/DDBJ databases">
        <title>Draft genome sequence of the cyanotroph, Pseudomonas monteilii BCN3.</title>
        <authorList>
            <person name="Jones L.B."/>
            <person name="Kunz D.A."/>
        </authorList>
    </citation>
    <scope>NUCLEOTIDE SEQUENCE [LARGE SCALE GENOMIC DNA]</scope>
    <source>
        <strain evidence="1 2">BCN3</strain>
    </source>
</reference>
<organism evidence="1 2">
    <name type="scientific">Pseudomonas monteilii</name>
    <dbReference type="NCBI Taxonomy" id="76759"/>
    <lineage>
        <taxon>Bacteria</taxon>
        <taxon>Pseudomonadati</taxon>
        <taxon>Pseudomonadota</taxon>
        <taxon>Gammaproteobacteria</taxon>
        <taxon>Pseudomonadales</taxon>
        <taxon>Pseudomonadaceae</taxon>
        <taxon>Pseudomonas</taxon>
    </lineage>
</organism>
<proteinExistence type="predicted"/>
<evidence type="ECO:0000313" key="1">
    <source>
        <dbReference type="EMBL" id="RII80223.1"/>
    </source>
</evidence>
<name>A0A399MEG4_9PSED</name>